<feature type="signal peptide" evidence="3">
    <location>
        <begin position="1"/>
        <end position="20"/>
    </location>
</feature>
<dbReference type="AlphaFoldDB" id="A0A9P4IKH0"/>
<keyword evidence="2" id="KW-1133">Transmembrane helix</keyword>
<gene>
    <name evidence="4" type="ORF">NA57DRAFT_52361</name>
</gene>
<feature type="transmembrane region" description="Helical" evidence="2">
    <location>
        <begin position="67"/>
        <end position="88"/>
    </location>
</feature>
<keyword evidence="3" id="KW-0732">Signal</keyword>
<reference evidence="4" key="1">
    <citation type="journal article" date="2020" name="Stud. Mycol.">
        <title>101 Dothideomycetes genomes: a test case for predicting lifestyles and emergence of pathogens.</title>
        <authorList>
            <person name="Haridas S."/>
            <person name="Albert R."/>
            <person name="Binder M."/>
            <person name="Bloem J."/>
            <person name="Labutti K."/>
            <person name="Salamov A."/>
            <person name="Andreopoulos B."/>
            <person name="Baker S."/>
            <person name="Barry K."/>
            <person name="Bills G."/>
            <person name="Bluhm B."/>
            <person name="Cannon C."/>
            <person name="Castanera R."/>
            <person name="Culley D."/>
            <person name="Daum C."/>
            <person name="Ezra D."/>
            <person name="Gonzalez J."/>
            <person name="Henrissat B."/>
            <person name="Kuo A."/>
            <person name="Liang C."/>
            <person name="Lipzen A."/>
            <person name="Lutzoni F."/>
            <person name="Magnuson J."/>
            <person name="Mondo S."/>
            <person name="Nolan M."/>
            <person name="Ohm R."/>
            <person name="Pangilinan J."/>
            <person name="Park H.-J."/>
            <person name="Ramirez L."/>
            <person name="Alfaro M."/>
            <person name="Sun H."/>
            <person name="Tritt A."/>
            <person name="Yoshinaga Y."/>
            <person name="Zwiers L.-H."/>
            <person name="Turgeon B."/>
            <person name="Goodwin S."/>
            <person name="Spatafora J."/>
            <person name="Crous P."/>
            <person name="Grigoriev I."/>
        </authorList>
    </citation>
    <scope>NUCLEOTIDE SEQUENCE</scope>
    <source>
        <strain evidence="4">CBS 133067</strain>
    </source>
</reference>
<dbReference type="Proteomes" id="UP000799772">
    <property type="component" value="Unassembled WGS sequence"/>
</dbReference>
<evidence type="ECO:0000256" key="1">
    <source>
        <dbReference type="SAM" id="MobiDB-lite"/>
    </source>
</evidence>
<name>A0A9P4IKH0_9PEZI</name>
<keyword evidence="2" id="KW-0812">Transmembrane</keyword>
<dbReference type="EMBL" id="ML978122">
    <property type="protein sequence ID" value="KAF2102809.1"/>
    <property type="molecule type" value="Genomic_DNA"/>
</dbReference>
<evidence type="ECO:0000256" key="3">
    <source>
        <dbReference type="SAM" id="SignalP"/>
    </source>
</evidence>
<organism evidence="4 5">
    <name type="scientific">Rhizodiscina lignyota</name>
    <dbReference type="NCBI Taxonomy" id="1504668"/>
    <lineage>
        <taxon>Eukaryota</taxon>
        <taxon>Fungi</taxon>
        <taxon>Dikarya</taxon>
        <taxon>Ascomycota</taxon>
        <taxon>Pezizomycotina</taxon>
        <taxon>Dothideomycetes</taxon>
        <taxon>Pleosporomycetidae</taxon>
        <taxon>Aulographales</taxon>
        <taxon>Rhizodiscinaceae</taxon>
        <taxon>Rhizodiscina</taxon>
    </lineage>
</organism>
<evidence type="ECO:0000256" key="2">
    <source>
        <dbReference type="SAM" id="Phobius"/>
    </source>
</evidence>
<evidence type="ECO:0000313" key="5">
    <source>
        <dbReference type="Proteomes" id="UP000799772"/>
    </source>
</evidence>
<feature type="compositionally biased region" description="Basic and acidic residues" evidence="1">
    <location>
        <begin position="456"/>
        <end position="465"/>
    </location>
</feature>
<evidence type="ECO:0000313" key="4">
    <source>
        <dbReference type="EMBL" id="KAF2102809.1"/>
    </source>
</evidence>
<feature type="chain" id="PRO_5040495281" evidence="3">
    <location>
        <begin position="21"/>
        <end position="524"/>
    </location>
</feature>
<proteinExistence type="predicted"/>
<comment type="caution">
    <text evidence="4">The sequence shown here is derived from an EMBL/GenBank/DDBJ whole genome shotgun (WGS) entry which is preliminary data.</text>
</comment>
<accession>A0A9P4IKH0</accession>
<keyword evidence="2" id="KW-0472">Membrane</keyword>
<feature type="compositionally biased region" description="Pro residues" evidence="1">
    <location>
        <begin position="264"/>
        <end position="276"/>
    </location>
</feature>
<feature type="region of interest" description="Disordered" evidence="1">
    <location>
        <begin position="260"/>
        <end position="318"/>
    </location>
</feature>
<keyword evidence="5" id="KW-1185">Reference proteome</keyword>
<feature type="region of interest" description="Disordered" evidence="1">
    <location>
        <begin position="456"/>
        <end position="480"/>
    </location>
</feature>
<sequence length="524" mass="54737">MPAPWLLVYVAAGWQAIFHALTSYECDSVFIPVDPLPVDLPNATITGSWEATATVAPALNTPLLACWLLLLLSLLSGAVLVFSCLAAVRRRLRHRRTSFSLSAILTVLDVAPVAPAPPALPAPLSLSAVMTVLDEAPVTPAPPAPLSLTAVMTVLDEAPVAPAPPAPLSFSPIVGVSTEPVDPPPPPPAAAFTFSPIVGVSTEPTEPSPPAPRASWGFSPIVAVATAPVEPPAAAPPAASPPAAAPPVPWGLSAIAEATNEPVSPSPSVPVTPSPLPVVGLPAPSAANTAASLDPEDAEQSAPREGKRRSRRSGATPGRLTRCARCTWACPMCWRRKGRIHGEPHILVGYSARPDNVVGFPTYEPCAFAGCGHPCPACGMGCPDVVPHQGEGDYMGGFLAPQDVSISRTSCVHVHGIDGTHTRLTHQSHRRPQRKRWDYSHGLDINVWGVSVRGLDDPAPRERHQGPQRHALGVPPASPRVVRRRQGARLLVRGASCRPCSGVVVAVRSTSGLGRGGSQDKSMF</sequence>
<protein>
    <submittedName>
        <fullName evidence="4">Uncharacterized protein</fullName>
    </submittedName>
</protein>